<keyword evidence="4" id="KW-1133">Transmembrane helix</keyword>
<dbReference type="InterPro" id="IPR017946">
    <property type="entry name" value="PLC-like_Pdiesterase_TIM-brl"/>
</dbReference>
<evidence type="ECO:0000256" key="1">
    <source>
        <dbReference type="ARBA" id="ARBA00008858"/>
    </source>
</evidence>
<keyword evidence="4" id="KW-0812">Transmembrane</keyword>
<evidence type="ECO:0000313" key="6">
    <source>
        <dbReference type="Proteomes" id="UP000700596"/>
    </source>
</evidence>
<dbReference type="GO" id="GO:0006629">
    <property type="term" value="P:lipid metabolic process"/>
    <property type="evidence" value="ECO:0007669"/>
    <property type="project" value="InterPro"/>
</dbReference>
<accession>A0A9P9D7F4</accession>
<keyword evidence="4" id="KW-0472">Membrane</keyword>
<reference evidence="5" key="1">
    <citation type="journal article" date="2021" name="Nat. Commun.">
        <title>Genetic determinants of endophytism in the Arabidopsis root mycobiome.</title>
        <authorList>
            <person name="Mesny F."/>
            <person name="Miyauchi S."/>
            <person name="Thiergart T."/>
            <person name="Pickel B."/>
            <person name="Atanasova L."/>
            <person name="Karlsson M."/>
            <person name="Huettel B."/>
            <person name="Barry K.W."/>
            <person name="Haridas S."/>
            <person name="Chen C."/>
            <person name="Bauer D."/>
            <person name="Andreopoulos W."/>
            <person name="Pangilinan J."/>
            <person name="LaButti K."/>
            <person name="Riley R."/>
            <person name="Lipzen A."/>
            <person name="Clum A."/>
            <person name="Drula E."/>
            <person name="Henrissat B."/>
            <person name="Kohler A."/>
            <person name="Grigoriev I.V."/>
            <person name="Martin F.M."/>
            <person name="Hacquard S."/>
        </authorList>
    </citation>
    <scope>NUCLEOTIDE SEQUENCE</scope>
    <source>
        <strain evidence="5">MPI-CAGE-CH-0243</strain>
    </source>
</reference>
<evidence type="ECO:0000313" key="5">
    <source>
        <dbReference type="EMBL" id="KAH7113774.1"/>
    </source>
</evidence>
<dbReference type="PANTHER" id="PTHR31571:SF1">
    <property type="entry name" value="ALTERED INHERITANCE OF MITOCHONDRIA PROTEIN 6"/>
    <property type="match status" value="1"/>
</dbReference>
<dbReference type="GO" id="GO:0008081">
    <property type="term" value="F:phosphoric diester hydrolase activity"/>
    <property type="evidence" value="ECO:0007669"/>
    <property type="project" value="InterPro"/>
</dbReference>
<protein>
    <recommendedName>
        <fullName evidence="2">Altered inheritance of mitochondria protein 6</fullName>
    </recommendedName>
</protein>
<feature type="region of interest" description="Disordered" evidence="3">
    <location>
        <begin position="1"/>
        <end position="30"/>
    </location>
</feature>
<proteinExistence type="inferred from homology"/>
<dbReference type="EMBL" id="JAGMWT010000018">
    <property type="protein sequence ID" value="KAH7113774.1"/>
    <property type="molecule type" value="Genomic_DNA"/>
</dbReference>
<dbReference type="OrthoDB" id="4153866at2759"/>
<comment type="similarity">
    <text evidence="1">Belongs to the AIM6 family.</text>
</comment>
<sequence length="406" mass="45668">MAFRRRNHGDETSATHPVRLPPSPTTGDKKGALLQKLKSRRFRWQVLLALPVFVLCFFGITHLINVAMAYVHPIWDGPEYKFLDAWATNPTAKHDSSELANLTQNVHPIACHSHNDYWRRVPLYEALRYGCTGVEADVWLFDNDLFVGHSTNALTKDRTFRAMYVDPLVQILDIQNAQNEFTATTSSASSTPKNGVFTSDPTRTLVLLVDFKNSGRDIYPVVSAQLTALRSKGYLSYHDGTTLHTGPVTVVATGNAPFDLITGSDSTHRDIFFDAPLERLYEDPGSKSDYRKTLPTLTTPSSATSSEFNLSNSYYASVSFASSIGYIWFGHLTDDQVKKIRGQVQGARRRGLKARYWATPEWPIALRNKVWRILEEEGVDYLNGDDLRGMARVDWGRKRHYGAMGS</sequence>
<gene>
    <name evidence="5" type="ORF">B0J11DRAFT_445898</name>
</gene>
<dbReference type="InterPro" id="IPR051236">
    <property type="entry name" value="HAT_RTT109-like"/>
</dbReference>
<dbReference type="Proteomes" id="UP000700596">
    <property type="component" value="Unassembled WGS sequence"/>
</dbReference>
<evidence type="ECO:0000256" key="3">
    <source>
        <dbReference type="SAM" id="MobiDB-lite"/>
    </source>
</evidence>
<name>A0A9P9D7F4_9PLEO</name>
<evidence type="ECO:0000256" key="4">
    <source>
        <dbReference type="SAM" id="Phobius"/>
    </source>
</evidence>
<dbReference type="SUPFAM" id="SSF51695">
    <property type="entry name" value="PLC-like phosphodiesterases"/>
    <property type="match status" value="1"/>
</dbReference>
<comment type="caution">
    <text evidence="5">The sequence shown here is derived from an EMBL/GenBank/DDBJ whole genome shotgun (WGS) entry which is preliminary data.</text>
</comment>
<dbReference type="PANTHER" id="PTHR31571">
    <property type="entry name" value="ALTERED INHERITANCE OF MITOCHONDRIA PROTEIN 6"/>
    <property type="match status" value="1"/>
</dbReference>
<feature type="transmembrane region" description="Helical" evidence="4">
    <location>
        <begin position="46"/>
        <end position="71"/>
    </location>
</feature>
<dbReference type="CDD" id="cd08577">
    <property type="entry name" value="PI-PLCc_GDPD_SF_unchar3"/>
    <property type="match status" value="1"/>
</dbReference>
<dbReference type="AlphaFoldDB" id="A0A9P9D7F4"/>
<dbReference type="InterPro" id="IPR039559">
    <property type="entry name" value="AIM6_PI-PLC-like_dom"/>
</dbReference>
<keyword evidence="6" id="KW-1185">Reference proteome</keyword>
<organism evidence="5 6">
    <name type="scientific">Dendryphion nanum</name>
    <dbReference type="NCBI Taxonomy" id="256645"/>
    <lineage>
        <taxon>Eukaryota</taxon>
        <taxon>Fungi</taxon>
        <taxon>Dikarya</taxon>
        <taxon>Ascomycota</taxon>
        <taxon>Pezizomycotina</taxon>
        <taxon>Dothideomycetes</taxon>
        <taxon>Pleosporomycetidae</taxon>
        <taxon>Pleosporales</taxon>
        <taxon>Torulaceae</taxon>
        <taxon>Dendryphion</taxon>
    </lineage>
</organism>
<evidence type="ECO:0000256" key="2">
    <source>
        <dbReference type="ARBA" id="ARBA00014286"/>
    </source>
</evidence>